<dbReference type="AlphaFoldDB" id="A0A5J4V6M9"/>
<evidence type="ECO:0000256" key="1">
    <source>
        <dbReference type="SAM" id="MobiDB-lite"/>
    </source>
</evidence>
<feature type="transmembrane region" description="Helical" evidence="2">
    <location>
        <begin position="514"/>
        <end position="531"/>
    </location>
</feature>
<feature type="compositionally biased region" description="Basic residues" evidence="1">
    <location>
        <begin position="742"/>
        <end position="751"/>
    </location>
</feature>
<feature type="compositionally biased region" description="Polar residues" evidence="1">
    <location>
        <begin position="702"/>
        <end position="711"/>
    </location>
</feature>
<feature type="non-terminal residue" evidence="3">
    <location>
        <position position="906"/>
    </location>
</feature>
<dbReference type="EMBL" id="SNRW01009568">
    <property type="protein sequence ID" value="KAA6377811.1"/>
    <property type="molecule type" value="Genomic_DNA"/>
</dbReference>
<evidence type="ECO:0000256" key="2">
    <source>
        <dbReference type="SAM" id="Phobius"/>
    </source>
</evidence>
<feature type="region of interest" description="Disordered" evidence="1">
    <location>
        <begin position="652"/>
        <end position="771"/>
    </location>
</feature>
<feature type="compositionally biased region" description="Low complexity" evidence="1">
    <location>
        <begin position="752"/>
        <end position="769"/>
    </location>
</feature>
<accession>A0A5J4V6M9</accession>
<feature type="transmembrane region" description="Helical" evidence="2">
    <location>
        <begin position="21"/>
        <end position="43"/>
    </location>
</feature>
<evidence type="ECO:0000313" key="4">
    <source>
        <dbReference type="Proteomes" id="UP000324800"/>
    </source>
</evidence>
<proteinExistence type="predicted"/>
<keyword evidence="2" id="KW-0812">Transmembrane</keyword>
<evidence type="ECO:0000313" key="3">
    <source>
        <dbReference type="EMBL" id="KAA6377811.1"/>
    </source>
</evidence>
<comment type="caution">
    <text evidence="3">The sequence shown here is derived from an EMBL/GenBank/DDBJ whole genome shotgun (WGS) entry which is preliminary data.</text>
</comment>
<reference evidence="3 4" key="1">
    <citation type="submission" date="2019-03" db="EMBL/GenBank/DDBJ databases">
        <title>Single cell metagenomics reveals metabolic interactions within the superorganism composed of flagellate Streblomastix strix and complex community of Bacteroidetes bacteria on its surface.</title>
        <authorList>
            <person name="Treitli S.C."/>
            <person name="Kolisko M."/>
            <person name="Husnik F."/>
            <person name="Keeling P."/>
            <person name="Hampl V."/>
        </authorList>
    </citation>
    <scope>NUCLEOTIDE SEQUENCE [LARGE SCALE GENOMIC DNA]</scope>
    <source>
        <strain evidence="3">ST1C</strain>
    </source>
</reference>
<dbReference type="Gene3D" id="3.40.630.10">
    <property type="entry name" value="Zn peptidases"/>
    <property type="match status" value="1"/>
</dbReference>
<feature type="transmembrane region" description="Helical" evidence="2">
    <location>
        <begin position="475"/>
        <end position="502"/>
    </location>
</feature>
<evidence type="ECO:0008006" key="5">
    <source>
        <dbReference type="Google" id="ProtNLM"/>
    </source>
</evidence>
<protein>
    <recommendedName>
        <fullName evidence="5">Peptidase M28 domain-containing protein</fullName>
    </recommendedName>
</protein>
<feature type="compositionally biased region" description="Basic and acidic residues" evidence="1">
    <location>
        <begin position="891"/>
        <end position="906"/>
    </location>
</feature>
<sequence>MESRRAKGKTFLQNYILTKTFCFWAIFGIIVFSVANTIILFVVHDARPPSGNTYDSMLQLSESSLRSLYLNPLAEPVKDFFSATFSEGWQSNTNFIIETLANIINTKPERLLMEISVGNEKGFRLSKSTFTAYSSAPYIAVWMQGQSTLETQNEALLIYSSYDSSISGPAVLGGKVGSAVMLEVIRLIASYNGPSFILRSPIIFFFDARSFAPGKPSLHSFLTQHEWSKNEWLLSQFMQESYSKTPYSIHASMMSILGTGRDYNDYDKINGDQAVNGKGVNMRDVECSIWSAFDTLQQGHHYDIGQNSYQKERISGVRISAGQGSSYIDSGFDTEERLKGGEIQILGNTLLNIISSLLNGIKFPPTNNENVNVNVNGLKNRIVDKKKEQQQQLNIGQNISVNTNNNQKQTNQETDEDDYFNLNQTPALFFQDTFGMTTYFNRTTIIIIFSSIYLVFLIYVIFRFIIFTRQIRMKYIFFIIFIFLISIFVSTFASGVIGIFFWGVKEGATMSSPYISILICIFTTASITVLLHRALLPCIFDVDELSYVQQSLLMLVCSTIIWGIITIVTLAIGTPLFILSFFQTIVGIGIVVTHDTITLIRVILVRRIDQLQFKFDTNAVEQEFGQVQQQASYGSNLYNDNIQGADIEQMNEQEDDDNQFEEKDYDDEDESYYDDEYSQSTSYTRSSQTDSTRSRSYSSQSKTHNSQLNDEQYQQQLVALQQQQGSSHSTTELQLMKEQSRQLRKNKKISRRSSSSSKKQLSPLQQQKQHGAEIEMDELQNSPNKQNLSNLSNINNINNNINNNMNNFDILQKRIPTHNQQSVHQQPPTYFSPSNMIVPSSLPPMPAQVIETKVTHTRGPKIKEESKQILEKRAAKRAKERKKIQQQDGKLNIKKDAGIKDRDLSK</sequence>
<name>A0A5J4V6M9_9EUKA</name>
<organism evidence="3 4">
    <name type="scientific">Streblomastix strix</name>
    <dbReference type="NCBI Taxonomy" id="222440"/>
    <lineage>
        <taxon>Eukaryota</taxon>
        <taxon>Metamonada</taxon>
        <taxon>Preaxostyla</taxon>
        <taxon>Oxymonadida</taxon>
        <taxon>Streblomastigidae</taxon>
        <taxon>Streblomastix</taxon>
    </lineage>
</organism>
<keyword evidence="2" id="KW-0472">Membrane</keyword>
<feature type="compositionally biased region" description="Low complexity" evidence="1">
    <location>
        <begin position="678"/>
        <end position="701"/>
    </location>
</feature>
<feature type="compositionally biased region" description="Acidic residues" evidence="1">
    <location>
        <begin position="652"/>
        <end position="677"/>
    </location>
</feature>
<feature type="transmembrane region" description="Helical" evidence="2">
    <location>
        <begin position="552"/>
        <end position="572"/>
    </location>
</feature>
<keyword evidence="2" id="KW-1133">Transmembrane helix</keyword>
<feature type="region of interest" description="Disordered" evidence="1">
    <location>
        <begin position="872"/>
        <end position="906"/>
    </location>
</feature>
<feature type="compositionally biased region" description="Low complexity" evidence="1">
    <location>
        <begin position="712"/>
        <end position="724"/>
    </location>
</feature>
<feature type="transmembrane region" description="Helical" evidence="2">
    <location>
        <begin position="445"/>
        <end position="466"/>
    </location>
</feature>
<feature type="compositionally biased region" description="Basic residues" evidence="1">
    <location>
        <begin position="874"/>
        <end position="884"/>
    </location>
</feature>
<dbReference type="Proteomes" id="UP000324800">
    <property type="component" value="Unassembled WGS sequence"/>
</dbReference>
<feature type="transmembrane region" description="Helical" evidence="2">
    <location>
        <begin position="578"/>
        <end position="604"/>
    </location>
</feature>
<gene>
    <name evidence="3" type="ORF">EZS28_026662</name>
</gene>